<evidence type="ECO:0000256" key="6">
    <source>
        <dbReference type="ARBA" id="ARBA00022776"/>
    </source>
</evidence>
<dbReference type="InterPro" id="IPR011989">
    <property type="entry name" value="ARM-like"/>
</dbReference>
<feature type="compositionally biased region" description="Basic residues" evidence="11">
    <location>
        <begin position="151"/>
        <end position="161"/>
    </location>
</feature>
<feature type="region of interest" description="Disordered" evidence="11">
    <location>
        <begin position="58"/>
        <end position="111"/>
    </location>
</feature>
<evidence type="ECO:0000256" key="1">
    <source>
        <dbReference type="ARBA" id="ARBA00004123"/>
    </source>
</evidence>
<feature type="region of interest" description="Disordered" evidence="11">
    <location>
        <begin position="494"/>
        <end position="545"/>
    </location>
</feature>
<evidence type="ECO:0000259" key="12">
    <source>
        <dbReference type="Pfam" id="PF12717"/>
    </source>
</evidence>
<proteinExistence type="inferred from homology"/>
<reference evidence="14 15" key="1">
    <citation type="submission" date="2020-11" db="EMBL/GenBank/DDBJ databases">
        <title>Kefir isolates.</title>
        <authorList>
            <person name="Marcisauskas S."/>
            <person name="Kim Y."/>
            <person name="Blasche S."/>
        </authorList>
    </citation>
    <scope>NUCLEOTIDE SEQUENCE [LARGE SCALE GENOMIC DNA]</scope>
    <source>
        <strain evidence="14 15">KR</strain>
    </source>
</reference>
<protein>
    <recommendedName>
        <fullName evidence="10">Condensin complex subunit 1</fullName>
    </recommendedName>
</protein>
<dbReference type="OrthoDB" id="436262at2759"/>
<dbReference type="InterPro" id="IPR026971">
    <property type="entry name" value="CND1/NCAPD3"/>
</dbReference>
<feature type="region of interest" description="Disordered" evidence="11">
    <location>
        <begin position="1303"/>
        <end position="1357"/>
    </location>
</feature>
<dbReference type="GO" id="GO:0007076">
    <property type="term" value="P:mitotic chromosome condensation"/>
    <property type="evidence" value="ECO:0007669"/>
    <property type="project" value="InterPro"/>
</dbReference>
<keyword evidence="15" id="KW-1185">Reference proteome</keyword>
<dbReference type="InterPro" id="IPR024324">
    <property type="entry name" value="Condensin_cplx_su1_N"/>
</dbReference>
<evidence type="ECO:0000259" key="13">
    <source>
        <dbReference type="Pfam" id="PF12922"/>
    </source>
</evidence>
<dbReference type="Proteomes" id="UP000777482">
    <property type="component" value="Unassembled WGS sequence"/>
</dbReference>
<evidence type="ECO:0000256" key="4">
    <source>
        <dbReference type="ARBA" id="ARBA00022454"/>
    </source>
</evidence>
<keyword evidence="7 10" id="KW-0226">DNA condensation</keyword>
<feature type="region of interest" description="Disordered" evidence="11">
    <location>
        <begin position="142"/>
        <end position="163"/>
    </location>
</feature>
<keyword evidence="9 10" id="KW-0131">Cell cycle</keyword>
<feature type="region of interest" description="Disordered" evidence="11">
    <location>
        <begin position="646"/>
        <end position="666"/>
    </location>
</feature>
<feature type="region of interest" description="Disordered" evidence="11">
    <location>
        <begin position="890"/>
        <end position="929"/>
    </location>
</feature>
<accession>A0A9P6W0C1</accession>
<dbReference type="PANTHER" id="PTHR14222">
    <property type="entry name" value="CONDENSIN"/>
    <property type="match status" value="1"/>
</dbReference>
<dbReference type="GO" id="GO:0000796">
    <property type="term" value="C:condensin complex"/>
    <property type="evidence" value="ECO:0007669"/>
    <property type="project" value="TreeGrafter"/>
</dbReference>
<dbReference type="GO" id="GO:0005634">
    <property type="term" value="C:nucleus"/>
    <property type="evidence" value="ECO:0007669"/>
    <property type="project" value="UniProtKB-SubCell"/>
</dbReference>
<comment type="function">
    <text evidence="10">Regulatory subunit of the condensin complex, a complex required for conversion of interphase chromatin into mitotic-like condense chromosomes. The condensin complex probably introduces positive supercoils into relaxed DNA in the presence of type I topoisomerases and converts nicked DNA into positive knotted forms in the presence of type II topoisomerases.</text>
</comment>
<comment type="similarity">
    <text evidence="3 10">Belongs to the CND1 (condensin subunit 1) family.</text>
</comment>
<feature type="compositionally biased region" description="Low complexity" evidence="11">
    <location>
        <begin position="1326"/>
        <end position="1337"/>
    </location>
</feature>
<name>A0A9P6W0C1_RHOMI</name>
<dbReference type="Gene3D" id="1.25.10.10">
    <property type="entry name" value="Leucine-rich Repeat Variant"/>
    <property type="match status" value="2"/>
</dbReference>
<comment type="caution">
    <text evidence="14">The sequence shown here is derived from an EMBL/GenBank/DDBJ whole genome shotgun (WGS) entry which is preliminary data.</text>
</comment>
<dbReference type="InterPro" id="IPR032682">
    <property type="entry name" value="Cnd1_C"/>
</dbReference>
<dbReference type="SUPFAM" id="SSF48371">
    <property type="entry name" value="ARM repeat"/>
    <property type="match status" value="1"/>
</dbReference>
<dbReference type="PANTHER" id="PTHR14222:SF2">
    <property type="entry name" value="CONDENSIN COMPLEX SUBUNIT 1"/>
    <property type="match status" value="1"/>
</dbReference>
<keyword evidence="8" id="KW-0539">Nucleus</keyword>
<evidence type="ECO:0000256" key="7">
    <source>
        <dbReference type="ARBA" id="ARBA00023067"/>
    </source>
</evidence>
<dbReference type="InterPro" id="IPR007673">
    <property type="entry name" value="Condensin_cplx_su1"/>
</dbReference>
<evidence type="ECO:0000256" key="10">
    <source>
        <dbReference type="PIRNR" id="PIRNR017127"/>
    </source>
</evidence>
<dbReference type="Pfam" id="PF12922">
    <property type="entry name" value="Cnd1_N"/>
    <property type="match status" value="1"/>
</dbReference>
<evidence type="ECO:0000313" key="14">
    <source>
        <dbReference type="EMBL" id="KAG0659064.1"/>
    </source>
</evidence>
<gene>
    <name evidence="14" type="primary">YCS4</name>
    <name evidence="14" type="ORF">C6P46_005360</name>
</gene>
<comment type="subcellular location">
    <subcellularLocation>
        <location evidence="2">Chromosome</location>
    </subcellularLocation>
    <subcellularLocation>
        <location evidence="1">Nucleus</location>
    </subcellularLocation>
</comment>
<dbReference type="GO" id="GO:0000779">
    <property type="term" value="C:condensed chromosome, centromeric region"/>
    <property type="evidence" value="ECO:0007669"/>
    <property type="project" value="TreeGrafter"/>
</dbReference>
<keyword evidence="5 10" id="KW-0132">Cell division</keyword>
<dbReference type="Pfam" id="PF12717">
    <property type="entry name" value="Cnd1"/>
    <property type="match status" value="1"/>
</dbReference>
<evidence type="ECO:0000256" key="11">
    <source>
        <dbReference type="SAM" id="MobiDB-lite"/>
    </source>
</evidence>
<feature type="domain" description="Condensin complex subunit 1 N-terminal" evidence="13">
    <location>
        <begin position="90"/>
        <end position="251"/>
    </location>
</feature>
<feature type="compositionally biased region" description="Low complexity" evidence="11">
    <location>
        <begin position="67"/>
        <end position="103"/>
    </location>
</feature>
<dbReference type="InterPro" id="IPR016024">
    <property type="entry name" value="ARM-type_fold"/>
</dbReference>
<feature type="domain" description="Condensin complex subunit 1 C-terminal" evidence="12">
    <location>
        <begin position="1074"/>
        <end position="1234"/>
    </location>
</feature>
<dbReference type="GO" id="GO:0042393">
    <property type="term" value="F:histone binding"/>
    <property type="evidence" value="ECO:0007669"/>
    <property type="project" value="TreeGrafter"/>
</dbReference>
<evidence type="ECO:0000313" key="15">
    <source>
        <dbReference type="Proteomes" id="UP000777482"/>
    </source>
</evidence>
<organism evidence="14 15">
    <name type="scientific">Rhodotorula mucilaginosa</name>
    <name type="common">Yeast</name>
    <name type="synonym">Rhodotorula rubra</name>
    <dbReference type="NCBI Taxonomy" id="5537"/>
    <lineage>
        <taxon>Eukaryota</taxon>
        <taxon>Fungi</taxon>
        <taxon>Dikarya</taxon>
        <taxon>Basidiomycota</taxon>
        <taxon>Pucciniomycotina</taxon>
        <taxon>Microbotryomycetes</taxon>
        <taxon>Sporidiobolales</taxon>
        <taxon>Sporidiobolaceae</taxon>
        <taxon>Rhodotorula</taxon>
    </lineage>
</organism>
<feature type="compositionally biased region" description="Low complexity" evidence="11">
    <location>
        <begin position="891"/>
        <end position="901"/>
    </location>
</feature>
<dbReference type="EMBL" id="PUHQ01000058">
    <property type="protein sequence ID" value="KAG0659064.1"/>
    <property type="molecule type" value="Genomic_DNA"/>
</dbReference>
<evidence type="ECO:0000256" key="8">
    <source>
        <dbReference type="ARBA" id="ARBA00023242"/>
    </source>
</evidence>
<sequence length="1357" mass="150317">MDWSLEGQLAHLEEHGTLQLYDPDALALDSLTQHDHHANLNSESPRARQLHTVLYGLTPQDARPQASSTRSPRTPSTSLNPPLSTLPPRSSSFSSLLDSVRASDSNPSDHTAYRAYKDPLEAYAVLVRSAIQVGEKVAANAAGGADDAVTRKKPAPKKTKSAAKSAQRDQFVWVDQIPDVLNVMVKALRSLRTERIWQTTAERDGLISNCFLRPCNQLAESEAYLKVPEIKQGIFRVLCLAAKGHGQAFNVQMTIMQNLQYTEHLAEPMAELVTVFAKEFDNDLLGEKVLGEIADRQFNAQDSKGPRSFSRFLIRLAETSPRLVLKQIVLLQKHLDSESYPMRNAILEVLGLLIRELSLTEPGALDMDDTKHVRLLESFFQLVLERLLDLNSYVRAKAASVLLKTCDLPPKLPKLRLELTTLAVRSLHDKAATVRKNCLALLTRLVLTHPYGRLHGGELALEEWQDRLNKLDEELKVLDLPDEAEIEARRLMEDVAEEEEEEEEDAAAAGEEKEEEEADPDHSMDSTAAPPKNEAPPRKKKRAPRRSMLDLAATDQSTALAQVDSDTLQRLRLTKAYYTDAITFIEALELAMDTVTELLASSVKSEVLEAIEFCKVAKEYKLEASEQGIRRMLHLIWTKDETPNTATAAASAEGAGGGAGGDDDAKEAKGVRSRLIECYSQLYFEPPEALPEKDQIAFVARNVIELTRDATLAELTSLEQLLAVMMAKGVVSDEVINKLWQVYSTSKEIPRFQRRGAIIVLGMFAQTKPEVVADHVETLLRIGLGHFGRADLVLAKYTCIALGRVGGSVKKVKGSLSDIQVRLPMDSPVFARLAETIQAPSTSKEWFSMAEQAVNTVYTLGDQPDALCSDVLRQMTVRVFGPRAKKEEDGASVAEAKAVEAVEAEDDAEGDASMAAAEDEQEQPPQAESTLGDAFDLSQLIFVAGHCAIKQLVHLELVERDLKRRKAEDEKAKGAKKAGDDELDQVAGSVEDDIGDVIAAAKEKELMFGPQSLLAVFGPMAATVVAQPKVYKNSMLQTAATLALSKFMCVSSEFCAEHLMLLFKVLETSKEPAVRSNIVIALGDIAVCFSTIMDENSDRLYAGLHDKDPTVKKNTLMVLTHLILNGMIKVKGQLGEMAKCLSDNDKRIKDLAHLFFEELATKDKAIYNNLPDIISHLSSGSNPVDEDTFQVSMKFIFKFVDKKKEAESIVEKLCQRFSGTSQPRQWRDIAFCLSLLPFNSDNAVKKLLDGLPFYQDKLHEETVYKRFGEILTKASFQLIRAPTNKLNRTESDLKDFEDALEKHRAKGAEDQEVERKVQKSRRRAPTAKAAAAAPARRNNARRARVQQSETPPSSPER</sequence>
<keyword evidence="6 10" id="KW-0498">Mitosis</keyword>
<dbReference type="GO" id="GO:0051301">
    <property type="term" value="P:cell division"/>
    <property type="evidence" value="ECO:0007669"/>
    <property type="project" value="UniProtKB-KW"/>
</dbReference>
<evidence type="ECO:0000256" key="2">
    <source>
        <dbReference type="ARBA" id="ARBA00004286"/>
    </source>
</evidence>
<evidence type="ECO:0000256" key="5">
    <source>
        <dbReference type="ARBA" id="ARBA00022618"/>
    </source>
</evidence>
<dbReference type="GO" id="GO:0010032">
    <property type="term" value="P:meiotic chromosome condensation"/>
    <property type="evidence" value="ECO:0007669"/>
    <property type="project" value="TreeGrafter"/>
</dbReference>
<keyword evidence="4" id="KW-0158">Chromosome</keyword>
<evidence type="ECO:0000256" key="3">
    <source>
        <dbReference type="ARBA" id="ARBA00009606"/>
    </source>
</evidence>
<feature type="compositionally biased region" description="Acidic residues" evidence="11">
    <location>
        <begin position="494"/>
        <end position="519"/>
    </location>
</feature>
<dbReference type="PIRSF" id="PIRSF017127">
    <property type="entry name" value="Condensin_D2"/>
    <property type="match status" value="1"/>
</dbReference>
<evidence type="ECO:0000256" key="9">
    <source>
        <dbReference type="ARBA" id="ARBA00023306"/>
    </source>
</evidence>
<feature type="compositionally biased region" description="Basic and acidic residues" evidence="11">
    <location>
        <begin position="1303"/>
        <end position="1317"/>
    </location>
</feature>